<name>A0A845AZR3_9SPHN</name>
<feature type="domain" description="TNase-like" evidence="1">
    <location>
        <begin position="80"/>
        <end position="173"/>
    </location>
</feature>
<comment type="caution">
    <text evidence="3">The sequence shown here is derived from an EMBL/GenBank/DDBJ whole genome shotgun (WGS) entry which is preliminary data.</text>
</comment>
<organism evidence="3 4">
    <name type="scientific">Parerythrobacter jejuensis</name>
    <dbReference type="NCBI Taxonomy" id="795812"/>
    <lineage>
        <taxon>Bacteria</taxon>
        <taxon>Pseudomonadati</taxon>
        <taxon>Pseudomonadota</taxon>
        <taxon>Alphaproteobacteria</taxon>
        <taxon>Sphingomonadales</taxon>
        <taxon>Erythrobacteraceae</taxon>
        <taxon>Parerythrobacter</taxon>
    </lineage>
</organism>
<dbReference type="OrthoDB" id="7469880at2"/>
<evidence type="ECO:0000313" key="3">
    <source>
        <dbReference type="EMBL" id="MXP33986.1"/>
    </source>
</evidence>
<dbReference type="InterPro" id="IPR035437">
    <property type="entry name" value="SNase_OB-fold_sf"/>
</dbReference>
<gene>
    <name evidence="2" type="ORF">GRI94_05225</name>
    <name evidence="3" type="ORF">GRI94_19315</name>
</gene>
<dbReference type="PROSITE" id="PS50830">
    <property type="entry name" value="TNASE_3"/>
    <property type="match status" value="1"/>
</dbReference>
<evidence type="ECO:0000313" key="2">
    <source>
        <dbReference type="EMBL" id="MXP31226.1"/>
    </source>
</evidence>
<dbReference type="Gene3D" id="2.40.50.90">
    <property type="match status" value="1"/>
</dbReference>
<evidence type="ECO:0000313" key="4">
    <source>
        <dbReference type="Proteomes" id="UP000446786"/>
    </source>
</evidence>
<protein>
    <submittedName>
        <fullName evidence="3">Thermonuclease family protein</fullName>
    </submittedName>
</protein>
<dbReference type="AlphaFoldDB" id="A0A845AZR3"/>
<dbReference type="Pfam" id="PF00565">
    <property type="entry name" value="SNase"/>
    <property type="match status" value="1"/>
</dbReference>
<keyword evidence="4" id="KW-1185">Reference proteome</keyword>
<proteinExistence type="predicted"/>
<sequence>MGKVTPFRQRARWTRPADDGVRAPATRINWFPILLVALPLAAFTAVFLLGGPPSSLAVPAARVAPDREVATFPICGRGPRITCVVDGDTIWYRGDKIRIADIDTPEVSKPGCAREARLGSKATRRLQAMLNADAFTLAPNPDGRDRDKYGRLLRVVTRDGASVGDRLVSEGLAERWGGPTVAWCERKDRD</sequence>
<reference evidence="3 4" key="1">
    <citation type="submission" date="2019-12" db="EMBL/GenBank/DDBJ databases">
        <title>Genomic-based taxomic classification of the family Erythrobacteraceae.</title>
        <authorList>
            <person name="Xu L."/>
        </authorList>
    </citation>
    <scope>NUCLEOTIDE SEQUENCE [LARGE SCALE GENOMIC DNA]</scope>
    <source>
        <strain evidence="3 4">JCM 16677</strain>
    </source>
</reference>
<dbReference type="Proteomes" id="UP000446786">
    <property type="component" value="Unassembled WGS sequence"/>
</dbReference>
<dbReference type="EMBL" id="WTYE01000001">
    <property type="protein sequence ID" value="MXP31226.1"/>
    <property type="molecule type" value="Genomic_DNA"/>
</dbReference>
<dbReference type="RefSeq" id="WP_160778688.1">
    <property type="nucleotide sequence ID" value="NZ_BAAAZF010000001.1"/>
</dbReference>
<accession>A0A845AZR3</accession>
<dbReference type="SUPFAM" id="SSF50199">
    <property type="entry name" value="Staphylococcal nuclease"/>
    <property type="match status" value="1"/>
</dbReference>
<dbReference type="EMBL" id="WTYE01000001">
    <property type="protein sequence ID" value="MXP33986.1"/>
    <property type="molecule type" value="Genomic_DNA"/>
</dbReference>
<dbReference type="InterPro" id="IPR016071">
    <property type="entry name" value="Staphylococal_nuclease_OB-fold"/>
</dbReference>
<evidence type="ECO:0000259" key="1">
    <source>
        <dbReference type="PROSITE" id="PS50830"/>
    </source>
</evidence>